<proteinExistence type="predicted"/>
<dbReference type="Proteomes" id="UP000813463">
    <property type="component" value="Chromosome 2"/>
</dbReference>
<dbReference type="SUPFAM" id="SSF53300">
    <property type="entry name" value="vWA-like"/>
    <property type="match status" value="1"/>
</dbReference>
<accession>A0A9R0HQV9</accession>
<dbReference type="SMART" id="SM00327">
    <property type="entry name" value="VWA"/>
    <property type="match status" value="1"/>
</dbReference>
<dbReference type="PROSITE" id="PS50234">
    <property type="entry name" value="VWFA"/>
    <property type="match status" value="1"/>
</dbReference>
<gene>
    <name evidence="4" type="primary">LOC110774955</name>
</gene>
<dbReference type="Gene3D" id="3.40.50.410">
    <property type="entry name" value="von Willebrand factor, type A domain"/>
    <property type="match status" value="1"/>
</dbReference>
<evidence type="ECO:0000256" key="1">
    <source>
        <dbReference type="SAM" id="MobiDB-lite"/>
    </source>
</evidence>
<evidence type="ECO:0000313" key="4">
    <source>
        <dbReference type="RefSeq" id="XP_021835247.2"/>
    </source>
</evidence>
<feature type="domain" description="VWFA" evidence="2">
    <location>
        <begin position="328"/>
        <end position="505"/>
    </location>
</feature>
<dbReference type="PANTHER" id="PTHR46503">
    <property type="entry name" value="INTER-ALPHA-TRYPSIN INHIBITOR HEAVY CHAIN-LIKE PROTEIN"/>
    <property type="match status" value="1"/>
</dbReference>
<organism evidence="3 4">
    <name type="scientific">Spinacia oleracea</name>
    <name type="common">Spinach</name>
    <dbReference type="NCBI Taxonomy" id="3562"/>
    <lineage>
        <taxon>Eukaryota</taxon>
        <taxon>Viridiplantae</taxon>
        <taxon>Streptophyta</taxon>
        <taxon>Embryophyta</taxon>
        <taxon>Tracheophyta</taxon>
        <taxon>Spermatophyta</taxon>
        <taxon>Magnoliopsida</taxon>
        <taxon>eudicotyledons</taxon>
        <taxon>Gunneridae</taxon>
        <taxon>Pentapetalae</taxon>
        <taxon>Caryophyllales</taxon>
        <taxon>Chenopodiaceae</taxon>
        <taxon>Chenopodioideae</taxon>
        <taxon>Anserineae</taxon>
        <taxon>Spinacia</taxon>
    </lineage>
</organism>
<dbReference type="InterPro" id="IPR036465">
    <property type="entry name" value="vWFA_dom_sf"/>
</dbReference>
<name>A0A9R0HQV9_SPIOL</name>
<feature type="compositionally biased region" description="Basic and acidic residues" evidence="1">
    <location>
        <begin position="647"/>
        <end position="658"/>
    </location>
</feature>
<dbReference type="InterPro" id="IPR002035">
    <property type="entry name" value="VWF_A"/>
</dbReference>
<protein>
    <recommendedName>
        <fullName evidence="2">VWFA domain-containing protein</fullName>
    </recommendedName>
</protein>
<evidence type="ECO:0000313" key="3">
    <source>
        <dbReference type="Proteomes" id="UP000813463"/>
    </source>
</evidence>
<evidence type="ECO:0000259" key="2">
    <source>
        <dbReference type="PROSITE" id="PS50234"/>
    </source>
</evidence>
<dbReference type="GeneID" id="110774955"/>
<keyword evidence="3" id="KW-1185">Reference proteome</keyword>
<dbReference type="AlphaFoldDB" id="A0A9R0HQV9"/>
<dbReference type="PANTHER" id="PTHR46503:SF1">
    <property type="entry name" value="INTER-ALPHA-TRYPSIN INHIBITOR HEAVY CHAIN-LIKE PROTEIN"/>
    <property type="match status" value="1"/>
</dbReference>
<reference evidence="3" key="1">
    <citation type="journal article" date="2021" name="Nat. Commun.">
        <title>Genomic analyses provide insights into spinach domestication and the genetic basis of agronomic traits.</title>
        <authorList>
            <person name="Cai X."/>
            <person name="Sun X."/>
            <person name="Xu C."/>
            <person name="Sun H."/>
            <person name="Wang X."/>
            <person name="Ge C."/>
            <person name="Zhang Z."/>
            <person name="Wang Q."/>
            <person name="Fei Z."/>
            <person name="Jiao C."/>
            <person name="Wang Q."/>
        </authorList>
    </citation>
    <scope>NUCLEOTIDE SEQUENCE [LARGE SCALE GENOMIC DNA]</scope>
    <source>
        <strain evidence="3">cv. Varoflay</strain>
    </source>
</reference>
<reference evidence="4" key="2">
    <citation type="submission" date="2025-08" db="UniProtKB">
        <authorList>
            <consortium name="RefSeq"/>
        </authorList>
    </citation>
    <scope>IDENTIFICATION</scope>
    <source>
        <tissue evidence="4">Leaf</tissue>
    </source>
</reference>
<dbReference type="Pfam" id="PF13768">
    <property type="entry name" value="VWA_3"/>
    <property type="match status" value="1"/>
</dbReference>
<feature type="region of interest" description="Disordered" evidence="1">
    <location>
        <begin position="638"/>
        <end position="659"/>
    </location>
</feature>
<dbReference type="RefSeq" id="XP_021835247.2">
    <property type="nucleotide sequence ID" value="XM_021979555.2"/>
</dbReference>
<dbReference type="KEGG" id="soe:110774955"/>
<sequence length="759" mass="83922">MASAEEAFMEAVEEGLKLSKRLYFGKDRSVAPPKPSPPMSKNPNFYLPTAPMVYAVVSDPGIVDNPDIPSYQPYVYGRCDPPALIPLQMNNVSMEVDCYLDTVFVRFSGEWRVHCVMGSKSCDCRLAVPMGEQGSILGVEIDVPRKSYHTQLVSIEDERGKKEPGVDDGAFLRPDIFFLTIPQVDGGTNISIKISWSQKLLYHDGELSLCVPYCFPEYVTPASKKIPRREKIQLNVHPGDRSEILCKTISHPLKERKRQVECLAFLYESDVLTWSNTDFSFSYSVPTSCIFGSVLLQSPSIDDIDQREMFCVHFLPGTQQGKKVFTRNIVYVVDISSSMEGKPLAATKKSLSAALSELSPEDMFNIIAFNGETFPFSSSMKLANQETIDRAIQWMEDTLLVGDGTNISLALDKAMEMLSNTRNALPMIFLITDGAVEDERRICNVAKSRLSSMKPICPRIHTFGIGIYCNHYFLRMLAMIGQGHYDAAYEADSIEPRLQKLITRASSTVFANIAFDTLDELDNAEVHPINVPDLSSESPLTISGRYSGKFPEVVKARGIIADMTCYEMDLKVHKAKAIPLDKILALQQITICTSKAWYLEDKQLEKKIAKMSIHNGIVSEYTSIALLMTETLNKEAEAVAKQKKTPSKTEAEKTDPKPPQRLKVLKNIGIGFGNVKATAKNISPGFNEPKPPEAAEVFAKAASDCCTTACGYCCCMCCVEACSKVNNQAAVVFTQLLASLACLGCITCCIEICCPGNDN</sequence>